<accession>A0AAF3JAN1</accession>
<dbReference type="WBParaSite" id="MBELARI_LOCUS7056">
    <property type="protein sequence ID" value="MBELARI_LOCUS7056"/>
    <property type="gene ID" value="MBELARI_LOCUS7056"/>
</dbReference>
<evidence type="ECO:0000256" key="2">
    <source>
        <dbReference type="SAM" id="SignalP"/>
    </source>
</evidence>
<reference evidence="4" key="1">
    <citation type="submission" date="2024-02" db="UniProtKB">
        <authorList>
            <consortium name="WormBaseParasite"/>
        </authorList>
    </citation>
    <scope>IDENTIFICATION</scope>
</reference>
<keyword evidence="3" id="KW-1185">Reference proteome</keyword>
<feature type="region of interest" description="Disordered" evidence="1">
    <location>
        <begin position="93"/>
        <end position="138"/>
    </location>
</feature>
<name>A0AAF3JAN1_9BILA</name>
<proteinExistence type="predicted"/>
<feature type="compositionally biased region" description="Basic and acidic residues" evidence="1">
    <location>
        <begin position="129"/>
        <end position="138"/>
    </location>
</feature>
<dbReference type="Proteomes" id="UP000887575">
    <property type="component" value="Unassembled WGS sequence"/>
</dbReference>
<evidence type="ECO:0000313" key="4">
    <source>
        <dbReference type="WBParaSite" id="MBELARI_LOCUS7056"/>
    </source>
</evidence>
<feature type="signal peptide" evidence="2">
    <location>
        <begin position="1"/>
        <end position="21"/>
    </location>
</feature>
<evidence type="ECO:0000313" key="3">
    <source>
        <dbReference type="Proteomes" id="UP000887575"/>
    </source>
</evidence>
<dbReference type="AlphaFoldDB" id="A0AAF3JAN1"/>
<protein>
    <submittedName>
        <fullName evidence="4">Uncharacterized protein</fullName>
    </submittedName>
</protein>
<sequence>MWPQAASCLLVFLGGIGFTNALPTSYGRFDPDRITEDVYRLRGFIDSNPVDIAGVKAWNTILEGFEKFAPIADEDDERLPSLDSLDDLLSEVPLGSKEENHPLDLKGFNDLSEWLPTQNHPQKGVPKSETNKNEKKTR</sequence>
<keyword evidence="2" id="KW-0732">Signal</keyword>
<evidence type="ECO:0000256" key="1">
    <source>
        <dbReference type="SAM" id="MobiDB-lite"/>
    </source>
</evidence>
<organism evidence="3 4">
    <name type="scientific">Mesorhabditis belari</name>
    <dbReference type="NCBI Taxonomy" id="2138241"/>
    <lineage>
        <taxon>Eukaryota</taxon>
        <taxon>Metazoa</taxon>
        <taxon>Ecdysozoa</taxon>
        <taxon>Nematoda</taxon>
        <taxon>Chromadorea</taxon>
        <taxon>Rhabditida</taxon>
        <taxon>Rhabditina</taxon>
        <taxon>Rhabditomorpha</taxon>
        <taxon>Rhabditoidea</taxon>
        <taxon>Rhabditidae</taxon>
        <taxon>Mesorhabditinae</taxon>
        <taxon>Mesorhabditis</taxon>
    </lineage>
</organism>
<feature type="chain" id="PRO_5041946420" evidence="2">
    <location>
        <begin position="22"/>
        <end position="138"/>
    </location>
</feature>